<dbReference type="VEuPathDB" id="ToxoDB:NCLIV_045340"/>
<feature type="compositionally biased region" description="Low complexity" evidence="7">
    <location>
        <begin position="883"/>
        <end position="900"/>
    </location>
</feature>
<feature type="region of interest" description="Disordered" evidence="7">
    <location>
        <begin position="3153"/>
        <end position="3219"/>
    </location>
</feature>
<feature type="compositionally biased region" description="Polar residues" evidence="7">
    <location>
        <begin position="756"/>
        <end position="765"/>
    </location>
</feature>
<gene>
    <name evidence="9" type="ORF">NCLIV_045340</name>
</gene>
<feature type="region of interest" description="Disordered" evidence="7">
    <location>
        <begin position="2345"/>
        <end position="2407"/>
    </location>
</feature>
<feature type="compositionally biased region" description="Acidic residues" evidence="7">
    <location>
        <begin position="192"/>
        <end position="206"/>
    </location>
</feature>
<feature type="compositionally biased region" description="Acidic residues" evidence="7">
    <location>
        <begin position="2555"/>
        <end position="2573"/>
    </location>
</feature>
<feature type="compositionally biased region" description="Basic and acidic residues" evidence="7">
    <location>
        <begin position="3382"/>
        <end position="3399"/>
    </location>
</feature>
<feature type="compositionally biased region" description="Low complexity" evidence="7">
    <location>
        <begin position="843"/>
        <end position="854"/>
    </location>
</feature>
<dbReference type="PROSITE" id="PS00028">
    <property type="entry name" value="ZINC_FINGER_C2H2_1"/>
    <property type="match status" value="1"/>
</dbReference>
<feature type="region of interest" description="Disordered" evidence="7">
    <location>
        <begin position="2490"/>
        <end position="2573"/>
    </location>
</feature>
<dbReference type="InterPro" id="IPR007309">
    <property type="entry name" value="TFIIIC_Bblock-bd"/>
</dbReference>
<feature type="compositionally biased region" description="Acidic residues" evidence="7">
    <location>
        <begin position="3400"/>
        <end position="3414"/>
    </location>
</feature>
<dbReference type="OrthoDB" id="332404at2759"/>
<feature type="region of interest" description="Disordered" evidence="7">
    <location>
        <begin position="1545"/>
        <end position="1582"/>
    </location>
</feature>
<feature type="region of interest" description="Disordered" evidence="7">
    <location>
        <begin position="3301"/>
        <end position="3323"/>
    </location>
</feature>
<feature type="compositionally biased region" description="Basic and acidic residues" evidence="7">
    <location>
        <begin position="2248"/>
        <end position="2263"/>
    </location>
</feature>
<keyword evidence="5" id="KW-0539">Nucleus</keyword>
<keyword evidence="10" id="KW-1185">Reference proteome</keyword>
<dbReference type="RefSeq" id="XP_003884132.1">
    <property type="nucleotide sequence ID" value="XM_003884083.1"/>
</dbReference>
<evidence type="ECO:0000256" key="3">
    <source>
        <dbReference type="ARBA" id="ARBA00023125"/>
    </source>
</evidence>
<feature type="compositionally biased region" description="Low complexity" evidence="7">
    <location>
        <begin position="506"/>
        <end position="518"/>
    </location>
</feature>
<feature type="region of interest" description="Disordered" evidence="7">
    <location>
        <begin position="2892"/>
        <end position="3017"/>
    </location>
</feature>
<dbReference type="InterPro" id="IPR013087">
    <property type="entry name" value="Znf_C2H2_type"/>
</dbReference>
<feature type="compositionally biased region" description="Basic and acidic residues" evidence="7">
    <location>
        <begin position="1736"/>
        <end position="1751"/>
    </location>
</feature>
<organism evidence="9 10">
    <name type="scientific">Neospora caninum (strain Liverpool)</name>
    <dbReference type="NCBI Taxonomy" id="572307"/>
    <lineage>
        <taxon>Eukaryota</taxon>
        <taxon>Sar</taxon>
        <taxon>Alveolata</taxon>
        <taxon>Apicomplexa</taxon>
        <taxon>Conoidasida</taxon>
        <taxon>Coccidia</taxon>
        <taxon>Eucoccidiorida</taxon>
        <taxon>Eimeriorina</taxon>
        <taxon>Sarcocystidae</taxon>
        <taxon>Neospora</taxon>
    </lineage>
</organism>
<feature type="region of interest" description="Disordered" evidence="7">
    <location>
        <begin position="443"/>
        <end position="554"/>
    </location>
</feature>
<dbReference type="GO" id="GO:0005634">
    <property type="term" value="C:nucleus"/>
    <property type="evidence" value="ECO:0007669"/>
    <property type="project" value="UniProtKB-SubCell"/>
</dbReference>
<dbReference type="eggNOG" id="ENOG502S3A9">
    <property type="taxonomic scope" value="Eukaryota"/>
</dbReference>
<feature type="compositionally biased region" description="Basic and acidic residues" evidence="7">
    <location>
        <begin position="2952"/>
        <end position="2973"/>
    </location>
</feature>
<feature type="compositionally biased region" description="Basic and acidic residues" evidence="7">
    <location>
        <begin position="1841"/>
        <end position="1853"/>
    </location>
</feature>
<dbReference type="PROSITE" id="PS50157">
    <property type="entry name" value="ZINC_FINGER_C2H2_2"/>
    <property type="match status" value="1"/>
</dbReference>
<evidence type="ECO:0000313" key="9">
    <source>
        <dbReference type="EMBL" id="CBZ54101.1"/>
    </source>
</evidence>
<dbReference type="Pfam" id="PF04182">
    <property type="entry name" value="B-block_TFIIIC"/>
    <property type="match status" value="1"/>
</dbReference>
<dbReference type="InParanoid" id="F0VLH3"/>
<feature type="region of interest" description="Disordered" evidence="7">
    <location>
        <begin position="2460"/>
        <end position="2479"/>
    </location>
</feature>
<feature type="compositionally biased region" description="Low complexity" evidence="7">
    <location>
        <begin position="2593"/>
        <end position="2610"/>
    </location>
</feature>
<feature type="compositionally biased region" description="Low complexity" evidence="7">
    <location>
        <begin position="810"/>
        <end position="821"/>
    </location>
</feature>
<dbReference type="PANTHER" id="PTHR15180:SF1">
    <property type="entry name" value="GENERAL TRANSCRIPTION FACTOR 3C POLYPEPTIDE 1"/>
    <property type="match status" value="1"/>
</dbReference>
<feature type="compositionally biased region" description="Basic and acidic residues" evidence="7">
    <location>
        <begin position="3684"/>
        <end position="3698"/>
    </location>
</feature>
<protein>
    <recommendedName>
        <fullName evidence="8">C2H2-type domain-containing protein</fullName>
    </recommendedName>
</protein>
<feature type="compositionally biased region" description="Basic residues" evidence="7">
    <location>
        <begin position="733"/>
        <end position="747"/>
    </location>
</feature>
<dbReference type="Proteomes" id="UP000007494">
    <property type="component" value="Chromosome X"/>
</dbReference>
<dbReference type="GO" id="GO:0003677">
    <property type="term" value="F:DNA binding"/>
    <property type="evidence" value="ECO:0007669"/>
    <property type="project" value="UniProtKB-KW"/>
</dbReference>
<feature type="region of interest" description="Disordered" evidence="7">
    <location>
        <begin position="3662"/>
        <end position="3716"/>
    </location>
</feature>
<proteinExistence type="predicted"/>
<dbReference type="GO" id="GO:0000127">
    <property type="term" value="C:transcription factor TFIIIC complex"/>
    <property type="evidence" value="ECO:0007669"/>
    <property type="project" value="InterPro"/>
</dbReference>
<feature type="compositionally biased region" description="Basic and acidic residues" evidence="7">
    <location>
        <begin position="3612"/>
        <end position="3621"/>
    </location>
</feature>
<feature type="compositionally biased region" description="Basic residues" evidence="7">
    <location>
        <begin position="3194"/>
        <end position="3203"/>
    </location>
</feature>
<feature type="compositionally biased region" description="Basic and acidic residues" evidence="7">
    <location>
        <begin position="1006"/>
        <end position="1022"/>
    </location>
</feature>
<keyword evidence="6" id="KW-0479">Metal-binding</keyword>
<feature type="region of interest" description="Disordered" evidence="7">
    <location>
        <begin position="3478"/>
        <end position="3541"/>
    </location>
</feature>
<feature type="compositionally biased region" description="Basic and acidic residues" evidence="7">
    <location>
        <begin position="3920"/>
        <end position="3931"/>
    </location>
</feature>
<reference evidence="10" key="1">
    <citation type="journal article" date="2012" name="PLoS Pathog.">
        <title>Comparative genomics of the apicomplexan parasites Toxoplasma gondii and Neospora caninum: Coccidia differing in host range and transmission strategy.</title>
        <authorList>
            <person name="Reid A.J."/>
            <person name="Vermont S.J."/>
            <person name="Cotton J.A."/>
            <person name="Harris D."/>
            <person name="Hill-Cawthorne G.A."/>
            <person name="Konen-Waisman S."/>
            <person name="Latham S.M."/>
            <person name="Mourier T."/>
            <person name="Norton R."/>
            <person name="Quail M.A."/>
            <person name="Sanders M."/>
            <person name="Shanmugam D."/>
            <person name="Sohal A."/>
            <person name="Wasmuth J.D."/>
            <person name="Brunk B."/>
            <person name="Grigg M.E."/>
            <person name="Howard J.C."/>
            <person name="Parkinson J."/>
            <person name="Roos D.S."/>
            <person name="Trees A.J."/>
            <person name="Berriman M."/>
            <person name="Pain A."/>
            <person name="Wastling J.M."/>
        </authorList>
    </citation>
    <scope>NUCLEOTIDE SEQUENCE [LARGE SCALE GENOMIC DNA]</scope>
    <source>
        <strain evidence="10">Liverpool</strain>
    </source>
</reference>
<dbReference type="GO" id="GO:0042791">
    <property type="term" value="P:5S class rRNA transcription by RNA polymerase III"/>
    <property type="evidence" value="ECO:0007669"/>
    <property type="project" value="TreeGrafter"/>
</dbReference>
<keyword evidence="3" id="KW-0238">DNA-binding</keyword>
<evidence type="ECO:0000256" key="5">
    <source>
        <dbReference type="ARBA" id="ARBA00023242"/>
    </source>
</evidence>
<feature type="region of interest" description="Disordered" evidence="7">
    <location>
        <begin position="3612"/>
        <end position="3640"/>
    </location>
</feature>
<feature type="compositionally biased region" description="Basic and acidic residues" evidence="7">
    <location>
        <begin position="84"/>
        <end position="96"/>
    </location>
</feature>
<feature type="compositionally biased region" description="Basic and acidic residues" evidence="7">
    <location>
        <begin position="111"/>
        <end position="120"/>
    </location>
</feature>
<dbReference type="OMA" id="CCHAILE"/>
<evidence type="ECO:0000259" key="8">
    <source>
        <dbReference type="PROSITE" id="PS50157"/>
    </source>
</evidence>
<dbReference type="PANTHER" id="PTHR15180">
    <property type="entry name" value="GENERAL TRANSCRIPTION FACTOR 3C POLYPEPTIDE 1"/>
    <property type="match status" value="1"/>
</dbReference>
<feature type="compositionally biased region" description="Pro residues" evidence="7">
    <location>
        <begin position="636"/>
        <end position="648"/>
    </location>
</feature>
<accession>F0VLH3</accession>
<feature type="compositionally biased region" description="Basic and acidic residues" evidence="7">
    <location>
        <begin position="797"/>
        <end position="808"/>
    </location>
</feature>
<keyword evidence="4" id="KW-0804">Transcription</keyword>
<feature type="region of interest" description="Disordered" evidence="7">
    <location>
        <begin position="1691"/>
        <end position="1751"/>
    </location>
</feature>
<dbReference type="EMBL" id="FR823391">
    <property type="protein sequence ID" value="CBZ54101.1"/>
    <property type="molecule type" value="Genomic_DNA"/>
</dbReference>
<feature type="region of interest" description="Disordered" evidence="7">
    <location>
        <begin position="2673"/>
        <end position="2692"/>
    </location>
</feature>
<keyword evidence="6" id="KW-0863">Zinc-finger</keyword>
<feature type="compositionally biased region" description="Basic and acidic residues" evidence="7">
    <location>
        <begin position="2908"/>
        <end position="2924"/>
    </location>
</feature>
<evidence type="ECO:0000313" key="10">
    <source>
        <dbReference type="Proteomes" id="UP000007494"/>
    </source>
</evidence>
<feature type="region of interest" description="Disordered" evidence="7">
    <location>
        <begin position="3058"/>
        <end position="3100"/>
    </location>
</feature>
<dbReference type="GO" id="GO:0006384">
    <property type="term" value="P:transcription initiation at RNA polymerase III promoter"/>
    <property type="evidence" value="ECO:0007669"/>
    <property type="project" value="InterPro"/>
</dbReference>
<feature type="compositionally biased region" description="Low complexity" evidence="7">
    <location>
        <begin position="2214"/>
        <end position="2238"/>
    </location>
</feature>
<evidence type="ECO:0000256" key="7">
    <source>
        <dbReference type="SAM" id="MobiDB-lite"/>
    </source>
</evidence>
<feature type="region of interest" description="Disordered" evidence="7">
    <location>
        <begin position="1006"/>
        <end position="1030"/>
    </location>
</feature>
<feature type="compositionally biased region" description="Low complexity" evidence="7">
    <location>
        <begin position="3311"/>
        <end position="3322"/>
    </location>
</feature>
<feature type="domain" description="C2H2-type" evidence="8">
    <location>
        <begin position="1774"/>
        <end position="1802"/>
    </location>
</feature>
<evidence type="ECO:0000256" key="1">
    <source>
        <dbReference type="ARBA" id="ARBA00004123"/>
    </source>
</evidence>
<feature type="region of interest" description="Disordered" evidence="7">
    <location>
        <begin position="2590"/>
        <end position="2643"/>
    </location>
</feature>
<feature type="region of interest" description="Disordered" evidence="7">
    <location>
        <begin position="2214"/>
        <end position="2265"/>
    </location>
</feature>
<feature type="compositionally biased region" description="Basic and acidic residues" evidence="7">
    <location>
        <begin position="207"/>
        <end position="217"/>
    </location>
</feature>
<feature type="region of interest" description="Disordered" evidence="7">
    <location>
        <begin position="1834"/>
        <end position="1894"/>
    </location>
</feature>
<keyword evidence="6" id="KW-0862">Zinc</keyword>
<feature type="compositionally biased region" description="Basic and acidic residues" evidence="7">
    <location>
        <begin position="3153"/>
        <end position="3177"/>
    </location>
</feature>
<feature type="compositionally biased region" description="Basic and acidic residues" evidence="7">
    <location>
        <begin position="2537"/>
        <end position="2554"/>
    </location>
</feature>
<feature type="compositionally biased region" description="Basic and acidic residues" evidence="7">
    <location>
        <begin position="3058"/>
        <end position="3067"/>
    </location>
</feature>
<feature type="compositionally biased region" description="Polar residues" evidence="7">
    <location>
        <begin position="485"/>
        <end position="494"/>
    </location>
</feature>
<sequence length="3986" mass="429640">MTQADLLAAAVDELALEGEQGATFPELLLLLSAAHPEFPTHSREFQAALWRALYNSPLVFFSHLQAHAEDADDPPTWTAAEGTVPERRAFPRERCDAASSEDTCGKNPKQKKGDVEDARHRPGGLAERGGEGTECSEAALENPETRKKKGRGKEGREAESAASTQTSRPGRKAEQKSGSKKRTAKATKETPPEEPDSAEERDENDESREGPRQKEPLPDACLAEWRFSVSAAVRLNALGVPFSPFLDEEEIEKKMKEMPMVVLQAITKRRYAGHWQYQLSIDLGLPPKTVFHHLKPLYRQGLVTHMQLPLPASSRPSAASRGSSNLTMSALLWHFRFFDFPRLPSQIQATVSLHHLVPLEHQVVEMLQGAPMHVMLESEIHAFCLEAFTTSERFALASFTAKQFRRLYQKLRGELMRSGRVQRLRAWCPQTQKFEKCLCLSSSPSHSASVKANEEEGGDEGRGTEGNRQGLQQGEAEGRSRQREQPTSLASSAAWSRVKQEPGTNLLSLTPSAASAPAGRGKGERAPPETGDAAEMGEGEGDEPRGGDDDEADGEEAVCSLLAWELPLADQVVMLLEASGGAGLLSIQVARYIGTDNKRAGKIFAELERRKRVRKVAERRGRCFMYRYFASSVPDPAVPAPSGTPLPAPRSASAFPGNAQGRQPVQREETAHAPQRLPGQQGTEDDTSRDGDRPSASAPCATLAARQQAPDGAADHTGDAPANPEGDTDVRGRTGKGRGGGRARHGRGTVLGSQGGPDSQGTQATGVNSVSSSAPSPVASSRASSGSPGGRGRRGRRDGQADADRFRGEAAAPAALETQAALCPHSGTGSEGGASLDTRENSRLSPSVASPSSSASPIIAADALSPAKLPLPGSSKAPDRSGARGSKAAGALEATTPAAPSVAPGTVPQTSLSLPGSPREREEIDLSLALEKNQIRKLNTPQFERRLRLFIAHLRSEGCATIPTIAKVLAKAESSVNGPDRKTVQRMAAVAMQVEPRVAVGGLVKPDGERAREKKEEVLRPDGDEEGDDRFKGVAQRRVGTEVVFYYWTEKFTEEQAHRRVTEMISARRIEGCRLAVHRNERLLSGLRDQQRAGDTRRQEHAEQRKALEDEIVKLQRIEEKSKMMVAGGADGDGRRGAGGGMPLTMQPEQVHVSPVLHVVAKFVSSLRPLSLMPLGVRFGDSNSVPTRVVLAEAVLRLAKVRFLGRFDALLVFHFCPCLRCLSAALFARCLDLRRQQRLGADANALHAAGVLHFSQKTLALYGFLFPVMVRLKCLHQYLLQLLANLKKQVECDSPPTASSLAPSSSLRPPPRDLLDNGMTLAYMLRKMPLEIFLRTIGCGYRVPFLDKQLSAPHASQLLLEGLPRTVFDILVLSSRQLHLKRQRQQPPTLPLTGNNKRSAPAALRRLLSTLYRMGLVRVSGPFPSSSSPSSTVCETRRDDQATAGSAEGSAGDTKRDAGAGEMLSGVARWHVVELVSLPAFVSEKEPRSSADGSAEAPSLGRFALLVPGAFEAFWGDLQSEVARWIHFNAPLPPASFDAFPGRTRAARGEREAQSLGETHESRRHSEAKGDNEETKGLAELSRPKVPLPANFPVAEAFSKRNWKGQILLTPYLRAELDAFAENILERYREAGGEELGRLVFSPHSPEVQDLAARLRIPTDVVLRFLLRLFETRGGIGCGFQSLALHLPGPLSPGGSAGEDEDAEARGGRRKRRRLEDDDVAGSVSGGGESETDEDSERREKERRADDERRKERERKLLVGRRLLLLHRTRDVRFRCHLCGCLYSLIRALKHHYQKIHKTELPADSDAYVLPWEKEKRIQKVQQAQEQRQLALAFRRKRKQQERGDELDNHAKEEDDEEEIPSFPHFRDEDGSLDNTTASWFPDRPGKGSHGASSSAAGLLSAAVQRFLRSMRKEDEFVFVAASVVAERLFVAAQRLAFSRQSRPSEPAGGEFDAGRPSSSSSSFPFFASNSSGYSTFSPGCAGGSENVSDPTSVFGVDGRTVPAAAHPVWQIISTLCSATLEPTACMHIFSFLMLHRPTNYRAFNNCRRLAGFDLKSRVNACRIPSLLDTRPASLEDACEAEADPFALADAALFAQPHQPHLPASSLPSDRLVGAGEPADRLLLRPAPSPSWGLSLTPQRMRAASLTCRPLNCPRVVLARTVLKMILLTPLTHYRPYTAFEAAQELREGEWTAVWRVWSLRGWVTHVKQPLPLHLRPPRARSSAASTSAGSTRSRSSAVGRLDEEEGRDDKAGEKGEKREGGATRKSPLHALLAAKCRRSFALSAGARAALFGKLRVLRSLSACCHAILENSETCNRDSEDTSCSAFQAASPAAIACGPSLASPRCTSPGVSARSKRGGCAETEETADQTDETANEPRQLRRQGTEGDPETQGICALSPPDGEKKDVASAGISWRDISNASLGISPASALILLERMAQDDLLLLPGWEADRDGLSPLQACMQGNPGGGAETEADTRDGQDDPVEQYYARVCGPSGPQPSCRRTAGYEGQKGQSAEGESDTLLFGDSRGSADAPTSANEERASRSNDGKAEHEQEPLGDEAADEAAEAEELLDDEDLDRSLLRLLLEGTGGASGAPLPSDADAASPSADNSGLFASSFLAGDGDDEDDDKARDEDHEHGDRAASLAARIVEGGVTTHLLRLTRGVPHLASLRMQTRDSHAVKPSRSFGVDTPVASPSGLVVRRRASASTDAGSCEGEGAKERRELERAASNEAQDATGAVKRGTCEVASVLPVSLSCARRPAAQRDSPLPPPGYHLVDGFLGAASEQDAVDPSMFPPTFSHGSAAFAAWAHHVLAASSEGTCLGDNSRACEGGKEENAWNLSPPPLPEAGSGGFPLCLPEFEEDRKWGWWRDATATVRLHASPVYSPLLFKAQRGSAEQSPDDAPAEVNGRKDNAPNSQLDREASRLSPRGTAATAGSACPKRRGQGNLEGATDDRGGRAENRKQGGDVGREAAGRQGFSVMGERCAHQRRGQGTGPDEEQSGKGTARETGKTDLGSAGGARLTFIHESSFPPSGGPILDREVWRACLLASESAEGARGVERREECCRRKGKQAPRPPSPWAADSNADTEADRSEAGGNTQHDACTKCGARALHALAVGLLTRQALLPILPNPLPSYGSQVLLEALEWGARRNEDTQDGKGEGGDERRADWRRGKTCKDAVSVGDGRNPEGAISKHARGTRKGKASAVSEETGDGPASLPANPVPVPASSSACSQCCCCCLYSPSPSPHSLAVLFPLLKLAAFVLSCTVSAKADGLPACAAFHLFLGDPNRQEYLQGHASLQSDDCPLQDGPSSSSNSSSSPSIPFRPVCGDVAGGAADSRGDSAVAELVASLRTAARELAEGRDKQAKDGSGQKENWGSAGQDERNAESAVREGKTQHEDEWETGSEDDTDKKDDEEELLGAAVGQAFLLVVSLLQALRFLVVVPGAHDWHLVDAQEASRRYCVRRLAVVEDHIGKLKHEDGSCGGDVVHRAKATQPREDSGHVQQTTPRSHASLSPSSPPPERPASRGEGSTTSSLRQRPFLPARETLDSCYSRSGVSPVIRDVWGETSGDRIETRRRLNGEEGKTLFRVSCVTQVAQSFFARAFFEERHRERQRQGDQMRRRHGSIAPATVDGVASKNTERGKFGDGLFSSFAPHGILSRQDRGDSLSSVSRCRASGANSPERARRQREGTPDKTGETGVCGEETENKEHADRSGKLAVLQSDVVSVAPWLRLDGRVHASLLQVLALRCWTLLTGKPGSSATEVKDALAVLDLADVAFLLQSWTRDGLLRCASLLPSPGSSPPSSLPLLASSSAVLSGDSSPGRISSVFPDSCTPVEWLSTADQRRKRRLGVSVASLGIRASPECTQTERERKKRRRGGEETGEGEGTEWLQRGDASESTADGHGDSKTGGMAIHSTKTREERLVDRRGKTTARRHLEPLPVSAIRRVTEQAQALALHAKTLYFPERAEDVLPEFRDLLLPRAL</sequence>
<name>F0VLH3_NEOCL</name>
<dbReference type="GO" id="GO:0008270">
    <property type="term" value="F:zinc ion binding"/>
    <property type="evidence" value="ECO:0007669"/>
    <property type="project" value="UniProtKB-KW"/>
</dbReference>
<dbReference type="InterPro" id="IPR044210">
    <property type="entry name" value="Tfc3-like"/>
</dbReference>
<feature type="compositionally biased region" description="Basic and acidic residues" evidence="7">
    <location>
        <begin position="2628"/>
        <end position="2640"/>
    </location>
</feature>
<feature type="compositionally biased region" description="Low complexity" evidence="7">
    <location>
        <begin position="1422"/>
        <end position="1431"/>
    </location>
</feature>
<feature type="compositionally biased region" description="Acidic residues" evidence="7">
    <location>
        <begin position="2362"/>
        <end position="2374"/>
    </location>
</feature>
<feature type="region of interest" description="Disordered" evidence="7">
    <location>
        <begin position="866"/>
        <end position="920"/>
    </location>
</feature>
<dbReference type="GeneID" id="13442081"/>
<feature type="compositionally biased region" description="Basic and acidic residues" evidence="7">
    <location>
        <begin position="1547"/>
        <end position="1577"/>
    </location>
</feature>
<feature type="region of interest" description="Disordered" evidence="7">
    <location>
        <begin position="3360"/>
        <end position="3414"/>
    </location>
</feature>
<feature type="region of interest" description="Disordered" evidence="7">
    <location>
        <begin position="634"/>
        <end position="854"/>
    </location>
</feature>
<feature type="compositionally biased region" description="Basic and acidic residues" evidence="7">
    <location>
        <begin position="3360"/>
        <end position="3372"/>
    </location>
</feature>
<feature type="compositionally biased region" description="Basic and acidic residues" evidence="7">
    <location>
        <begin position="3707"/>
        <end position="3716"/>
    </location>
</feature>
<feature type="region of interest" description="Disordered" evidence="7">
    <location>
        <begin position="3863"/>
        <end position="3937"/>
    </location>
</feature>
<keyword evidence="2" id="KW-0597">Phosphoprotein</keyword>
<comment type="subcellular location">
    <subcellularLocation>
        <location evidence="1">Nucleus</location>
    </subcellularLocation>
</comment>
<evidence type="ECO:0000256" key="6">
    <source>
        <dbReference type="PROSITE-ProRule" id="PRU00042"/>
    </source>
</evidence>
<feature type="region of interest" description="Disordered" evidence="7">
    <location>
        <begin position="1422"/>
        <end position="1459"/>
    </location>
</feature>
<evidence type="ECO:0000256" key="2">
    <source>
        <dbReference type="ARBA" id="ARBA00022553"/>
    </source>
</evidence>
<feature type="compositionally biased region" description="Low complexity" evidence="7">
    <location>
        <begin position="766"/>
        <end position="786"/>
    </location>
</feature>
<evidence type="ECO:0000256" key="4">
    <source>
        <dbReference type="ARBA" id="ARBA00023163"/>
    </source>
</evidence>
<feature type="region of interest" description="Disordered" evidence="7">
    <location>
        <begin position="83"/>
        <end position="217"/>
    </location>
</feature>